<reference evidence="1 2" key="1">
    <citation type="submission" date="2019-02" db="EMBL/GenBank/DDBJ databases">
        <title>Deep-cultivation of Planctomycetes and their phenomic and genomic characterization uncovers novel biology.</title>
        <authorList>
            <person name="Wiegand S."/>
            <person name="Jogler M."/>
            <person name="Boedeker C."/>
            <person name="Pinto D."/>
            <person name="Vollmers J."/>
            <person name="Rivas-Marin E."/>
            <person name="Kohn T."/>
            <person name="Peeters S.H."/>
            <person name="Heuer A."/>
            <person name="Rast P."/>
            <person name="Oberbeckmann S."/>
            <person name="Bunk B."/>
            <person name="Jeske O."/>
            <person name="Meyerdierks A."/>
            <person name="Storesund J.E."/>
            <person name="Kallscheuer N."/>
            <person name="Luecker S."/>
            <person name="Lage O.M."/>
            <person name="Pohl T."/>
            <person name="Merkel B.J."/>
            <person name="Hornburger P."/>
            <person name="Mueller R.-W."/>
            <person name="Bruemmer F."/>
            <person name="Labrenz M."/>
            <person name="Spormann A.M."/>
            <person name="Op den Camp H."/>
            <person name="Overmann J."/>
            <person name="Amann R."/>
            <person name="Jetten M.S.M."/>
            <person name="Mascher T."/>
            <person name="Medema M.H."/>
            <person name="Devos D.P."/>
            <person name="Kaster A.-K."/>
            <person name="Ovreas L."/>
            <person name="Rohde M."/>
            <person name="Galperin M.Y."/>
            <person name="Jogler C."/>
        </authorList>
    </citation>
    <scope>NUCLEOTIDE SEQUENCE [LARGE SCALE GENOMIC DNA]</scope>
    <source>
        <strain evidence="1 2">Pan189</strain>
    </source>
</reference>
<evidence type="ECO:0000313" key="2">
    <source>
        <dbReference type="Proteomes" id="UP000317318"/>
    </source>
</evidence>
<proteinExistence type="predicted"/>
<evidence type="ECO:0000313" key="1">
    <source>
        <dbReference type="EMBL" id="QDT36858.1"/>
    </source>
</evidence>
<protein>
    <submittedName>
        <fullName evidence="1">Uncharacterized protein</fullName>
    </submittedName>
</protein>
<organism evidence="1 2">
    <name type="scientific">Stratiformator vulcanicus</name>
    <dbReference type="NCBI Taxonomy" id="2527980"/>
    <lineage>
        <taxon>Bacteria</taxon>
        <taxon>Pseudomonadati</taxon>
        <taxon>Planctomycetota</taxon>
        <taxon>Planctomycetia</taxon>
        <taxon>Planctomycetales</taxon>
        <taxon>Planctomycetaceae</taxon>
        <taxon>Stratiformator</taxon>
    </lineage>
</organism>
<dbReference type="Proteomes" id="UP000317318">
    <property type="component" value="Chromosome"/>
</dbReference>
<keyword evidence="2" id="KW-1185">Reference proteome</keyword>
<dbReference type="KEGG" id="svp:Pan189_12220"/>
<dbReference type="OrthoDB" id="284592at2"/>
<name>A0A517QZ31_9PLAN</name>
<dbReference type="EMBL" id="CP036268">
    <property type="protein sequence ID" value="QDT36858.1"/>
    <property type="molecule type" value="Genomic_DNA"/>
</dbReference>
<dbReference type="AlphaFoldDB" id="A0A517QZ31"/>
<sequence length="83" mass="9313">MTKPEIEEFVRRAEAIYSTRLKSILEPGHVDEFVAIEPESGDYFLGKTLSEATQAARRSHPDRSTHAMRIGHSAALQLGMLCR</sequence>
<gene>
    <name evidence="1" type="ORF">Pan189_12220</name>
</gene>
<dbReference type="RefSeq" id="WP_145363029.1">
    <property type="nucleotide sequence ID" value="NZ_CP036268.1"/>
</dbReference>
<accession>A0A517QZ31</accession>